<dbReference type="InterPro" id="IPR002591">
    <property type="entry name" value="Phosphodiest/P_Trfase"/>
</dbReference>
<dbReference type="AlphaFoldDB" id="A0A1T5CPS7"/>
<dbReference type="GO" id="GO:0016787">
    <property type="term" value="F:hydrolase activity"/>
    <property type="evidence" value="ECO:0007669"/>
    <property type="project" value="UniProtKB-ARBA"/>
</dbReference>
<proteinExistence type="predicted"/>
<keyword evidence="2" id="KW-1185">Reference proteome</keyword>
<accession>A0A1T5CPS7</accession>
<protein>
    <submittedName>
        <fullName evidence="1">Predicted pyrophosphatase or phosphodiesterase, AlkP superfamily</fullName>
    </submittedName>
</protein>
<dbReference type="PANTHER" id="PTHR10151">
    <property type="entry name" value="ECTONUCLEOTIDE PYROPHOSPHATASE/PHOSPHODIESTERASE"/>
    <property type="match status" value="1"/>
</dbReference>
<dbReference type="InterPro" id="IPR017850">
    <property type="entry name" value="Alkaline_phosphatase_core_sf"/>
</dbReference>
<name>A0A1T5CPS7_9FIRM</name>
<dbReference type="RefSeq" id="WP_079590111.1">
    <property type="nucleotide sequence ID" value="NZ_FUYN01000005.1"/>
</dbReference>
<dbReference type="Proteomes" id="UP000243406">
    <property type="component" value="Unassembled WGS sequence"/>
</dbReference>
<dbReference type="EMBL" id="FUYN01000005">
    <property type="protein sequence ID" value="SKB61498.1"/>
    <property type="molecule type" value="Genomic_DNA"/>
</dbReference>
<dbReference type="Gene3D" id="3.40.720.10">
    <property type="entry name" value="Alkaline Phosphatase, subunit A"/>
    <property type="match status" value="1"/>
</dbReference>
<organism evidence="1 2">
    <name type="scientific">Acetoanaerobium noterae</name>
    <dbReference type="NCBI Taxonomy" id="745369"/>
    <lineage>
        <taxon>Bacteria</taxon>
        <taxon>Bacillati</taxon>
        <taxon>Bacillota</taxon>
        <taxon>Clostridia</taxon>
        <taxon>Peptostreptococcales</taxon>
        <taxon>Filifactoraceae</taxon>
        <taxon>Acetoanaerobium</taxon>
    </lineage>
</organism>
<dbReference type="SUPFAM" id="SSF53649">
    <property type="entry name" value="Alkaline phosphatase-like"/>
    <property type="match status" value="1"/>
</dbReference>
<evidence type="ECO:0000313" key="1">
    <source>
        <dbReference type="EMBL" id="SKB61498.1"/>
    </source>
</evidence>
<gene>
    <name evidence="1" type="ORF">SAMN02745120_2327</name>
</gene>
<evidence type="ECO:0000313" key="2">
    <source>
        <dbReference type="Proteomes" id="UP000243406"/>
    </source>
</evidence>
<dbReference type="PANTHER" id="PTHR10151:SF120">
    <property type="entry name" value="BIS(5'-ADENOSYL)-TRIPHOSPHATASE"/>
    <property type="match status" value="1"/>
</dbReference>
<sequence length="428" mass="48478">MEDFSSKRAKHVIVISYDAFSEDNWDFASSLPNLSLLISKGVYSNDLISIYPSLTYVVHSTLVTGVYPDRHEIVHNNPFQPFISEKNQEWFWYRKDINAATIYDAVKEANLTTSAILWPVTGKAKIDYNLPEVVAIKGENQALKILKNGSPFFCAKLSLKYGKVLDGVNQPNLDDFSTLCAVDTIKSKKPNLLLLHLIDLDDTKHNFGTKGTEVNNAMLRMDKRLGSIIKAVDEAGIKKDTAFIVIGDHGHIDIQYKVHLNNILKEIGLIYEDAKTMKWRAYFQCNGGSAYLYIKKDDQEAERLALNKIKEILSAGKYGIEDLYDRTDLDKLHIHKSIKYMVEAKRGYCFDESISNTTIEDLESQRKKYSTHGYRENKDNYKCNLLISGEMIKNNTSLKNPAMVDVAPTIARLLGISFPNCDGKPIEI</sequence>
<dbReference type="Pfam" id="PF01663">
    <property type="entry name" value="Phosphodiest"/>
    <property type="match status" value="1"/>
</dbReference>
<dbReference type="OrthoDB" id="9779418at2"/>
<reference evidence="2" key="1">
    <citation type="submission" date="2017-02" db="EMBL/GenBank/DDBJ databases">
        <authorList>
            <person name="Varghese N."/>
            <person name="Submissions S."/>
        </authorList>
    </citation>
    <scope>NUCLEOTIDE SEQUENCE [LARGE SCALE GENOMIC DNA]</scope>
    <source>
        <strain evidence="2">ATCC 35199</strain>
    </source>
</reference>
<dbReference type="CDD" id="cd16018">
    <property type="entry name" value="Enpp"/>
    <property type="match status" value="1"/>
</dbReference>